<dbReference type="SMART" id="SM00421">
    <property type="entry name" value="HTH_LUXR"/>
    <property type="match status" value="1"/>
</dbReference>
<dbReference type="PANTHER" id="PTHR44688:SF16">
    <property type="entry name" value="DNA-BINDING TRANSCRIPTIONAL ACTIVATOR DEVR_DOSR"/>
    <property type="match status" value="1"/>
</dbReference>
<evidence type="ECO:0000259" key="4">
    <source>
        <dbReference type="PROSITE" id="PS50043"/>
    </source>
</evidence>
<dbReference type="SUPFAM" id="SSF46894">
    <property type="entry name" value="C-terminal effector domain of the bipartite response regulators"/>
    <property type="match status" value="1"/>
</dbReference>
<dbReference type="AlphaFoldDB" id="A0A193BUT9"/>
<dbReference type="GO" id="GO:0003677">
    <property type="term" value="F:DNA binding"/>
    <property type="evidence" value="ECO:0007669"/>
    <property type="project" value="UniProtKB-KW"/>
</dbReference>
<keyword evidence="2" id="KW-0238">DNA-binding</keyword>
<accession>A0A193BUT9</accession>
<dbReference type="GO" id="GO:0006355">
    <property type="term" value="P:regulation of DNA-templated transcription"/>
    <property type="evidence" value="ECO:0007669"/>
    <property type="project" value="InterPro"/>
</dbReference>
<dbReference type="InterPro" id="IPR011990">
    <property type="entry name" value="TPR-like_helical_dom_sf"/>
</dbReference>
<dbReference type="PRINTS" id="PR00038">
    <property type="entry name" value="HTHLUXR"/>
</dbReference>
<dbReference type="PROSITE" id="PS50043">
    <property type="entry name" value="HTH_LUXR_2"/>
    <property type="match status" value="1"/>
</dbReference>
<dbReference type="STRING" id="31958.SD37_10265"/>
<proteinExistence type="predicted"/>
<name>A0A193BUT9_AMYOR</name>
<dbReference type="InterPro" id="IPR000792">
    <property type="entry name" value="Tscrpt_reg_LuxR_C"/>
</dbReference>
<evidence type="ECO:0000313" key="5">
    <source>
        <dbReference type="EMBL" id="ANN15986.1"/>
    </source>
</evidence>
<dbReference type="EMBL" id="CP016174">
    <property type="protein sequence ID" value="ANN15986.1"/>
    <property type="molecule type" value="Genomic_DNA"/>
</dbReference>
<dbReference type="InterPro" id="IPR036388">
    <property type="entry name" value="WH-like_DNA-bd_sf"/>
</dbReference>
<gene>
    <name evidence="5" type="ORF">SD37_10265</name>
</gene>
<dbReference type="CDD" id="cd06170">
    <property type="entry name" value="LuxR_C_like"/>
    <property type="match status" value="1"/>
</dbReference>
<keyword evidence="3" id="KW-0804">Transcription</keyword>
<sequence>MTLEHAGPDAPGCQARTALEMLSRGTDRLGTASQAELVFTDKACSQDVRCVWHGMTILLRAGELESADEHLWRLEHDRRGWWDDHVTLMRAEHAMHAGDLVGSRAALARLTATALPESLRDLALPCYLEVLVAVNEAELANQVLRQHDFDLLQRKWPTLYPLLLAVRGWLHLISGRTEQAYRDLRKCSRLPATEVAATYSVARRRGVLALAAAATGEHEVALAAATQEYEVAKAWRSHAHLAWGLYVLEMIEDSDQPSDRFRDAIDLLELARSPSGIATVCYEQGKRLLASGEHSKGRAHLLRAEKSARRIGDAVLTEKIEKLLCELTNSEQRTPLTMQELRIAELTQNGYSNKQIADRLVLTVRTVEFHLSNVYRKLEIPGRRALAAEILPSRLN</sequence>
<dbReference type="InterPro" id="IPR016032">
    <property type="entry name" value="Sig_transdc_resp-reg_C-effctor"/>
</dbReference>
<dbReference type="PANTHER" id="PTHR44688">
    <property type="entry name" value="DNA-BINDING TRANSCRIPTIONAL ACTIVATOR DEVR_DOSR"/>
    <property type="match status" value="1"/>
</dbReference>
<evidence type="ECO:0000256" key="2">
    <source>
        <dbReference type="ARBA" id="ARBA00023125"/>
    </source>
</evidence>
<dbReference type="Gene3D" id="1.25.40.10">
    <property type="entry name" value="Tetratricopeptide repeat domain"/>
    <property type="match status" value="1"/>
</dbReference>
<protein>
    <submittedName>
        <fullName evidence="5">Helix-turn-helix transcriptional regulator</fullName>
    </submittedName>
</protein>
<keyword evidence="1" id="KW-0805">Transcription regulation</keyword>
<dbReference type="PROSITE" id="PS00622">
    <property type="entry name" value="HTH_LUXR_1"/>
    <property type="match status" value="1"/>
</dbReference>
<organism evidence="5 6">
    <name type="scientific">Amycolatopsis orientalis</name>
    <name type="common">Nocardia orientalis</name>
    <dbReference type="NCBI Taxonomy" id="31958"/>
    <lineage>
        <taxon>Bacteria</taxon>
        <taxon>Bacillati</taxon>
        <taxon>Actinomycetota</taxon>
        <taxon>Actinomycetes</taxon>
        <taxon>Pseudonocardiales</taxon>
        <taxon>Pseudonocardiaceae</taxon>
        <taxon>Amycolatopsis</taxon>
    </lineage>
</organism>
<feature type="domain" description="HTH luxR-type" evidence="4">
    <location>
        <begin position="329"/>
        <end position="394"/>
    </location>
</feature>
<dbReference type="Gene3D" id="1.10.10.10">
    <property type="entry name" value="Winged helix-like DNA-binding domain superfamily/Winged helix DNA-binding domain"/>
    <property type="match status" value="1"/>
</dbReference>
<evidence type="ECO:0000256" key="1">
    <source>
        <dbReference type="ARBA" id="ARBA00023015"/>
    </source>
</evidence>
<evidence type="ECO:0000313" key="6">
    <source>
        <dbReference type="Proteomes" id="UP000093695"/>
    </source>
</evidence>
<dbReference type="Proteomes" id="UP000093695">
    <property type="component" value="Chromosome"/>
</dbReference>
<dbReference type="Pfam" id="PF00196">
    <property type="entry name" value="GerE"/>
    <property type="match status" value="1"/>
</dbReference>
<dbReference type="RefSeq" id="WP_044850996.1">
    <property type="nucleotide sequence ID" value="NZ_CP016174.1"/>
</dbReference>
<dbReference type="KEGG" id="aori:SD37_10265"/>
<reference evidence="5 6" key="1">
    <citation type="journal article" date="2015" name="Genome Announc.">
        <title>Draft Genome Sequence of Norvancomycin-Producing Strain Amycolatopsis orientalis CPCC200066.</title>
        <authorList>
            <person name="Lei X."/>
            <person name="Yuan F."/>
            <person name="Shi Y."/>
            <person name="Li X."/>
            <person name="Wang L."/>
            <person name="Hong B."/>
        </authorList>
    </citation>
    <scope>NUCLEOTIDE SEQUENCE [LARGE SCALE GENOMIC DNA]</scope>
    <source>
        <strain evidence="5 6">B-37</strain>
    </source>
</reference>
<keyword evidence="6" id="KW-1185">Reference proteome</keyword>
<evidence type="ECO:0000256" key="3">
    <source>
        <dbReference type="ARBA" id="ARBA00023163"/>
    </source>
</evidence>